<dbReference type="RefSeq" id="WP_353894465.1">
    <property type="nucleotide sequence ID" value="NZ_CP159485.1"/>
</dbReference>
<accession>A0AAU8HWX6</accession>
<gene>
    <name evidence="1" type="ORF">PRVXH_001270</name>
</gene>
<protein>
    <submittedName>
        <fullName evidence="1">ATP-grasp fold amidoligase family protein</fullName>
    </submittedName>
</protein>
<proteinExistence type="predicted"/>
<name>A0AAU8HWX6_9FIRM</name>
<dbReference type="InterPro" id="IPR029465">
    <property type="entry name" value="ATPgrasp_TupA"/>
</dbReference>
<sequence>MNYKKIIKSKELRFKILSWLEFIPDKVMVRLQYWIKTGKILNLKHPKRFNEKIQWYKLFYRDPLMTKCADKYRVREYVASKGYEEILIPLCGAYDCAEEIDFDKLPDEFVLKTTNGSHTNIICRNKKKLNIRDTVNTLNSWLKQKSVKLGREWAYYNIEPKIVCEQFLKDSQDVNSELKDYKFLCFDGEVKYIWVDVNRSTNHKRNFYDVSWNYLEVESDVPSYGDNIEKPEGLKKMLEIAQRLSEEFPHVRVDLYWVNNKVYFGELTFYLLSGYESFYPDNFDYVLGREFNLPEVKTKV</sequence>
<reference evidence="1" key="1">
    <citation type="journal article" date="2018" name="Antonie Van Leeuwenhoek">
        <title>Proteinivorax hydrogeniformans sp. nov., an anaerobic, haloalkaliphilic bacterium fermenting proteinaceous compounds with high hydrogen production.</title>
        <authorList>
            <person name="Boltyanskaya Y."/>
            <person name="Detkova E."/>
            <person name="Pimenov N."/>
            <person name="Kevbrin V."/>
        </authorList>
    </citation>
    <scope>NUCLEOTIDE SEQUENCE</scope>
    <source>
        <strain evidence="1">Z-710</strain>
    </source>
</reference>
<dbReference type="Pfam" id="PF14305">
    <property type="entry name" value="ATPgrasp_TupA"/>
    <property type="match status" value="1"/>
</dbReference>
<evidence type="ECO:0000313" key="1">
    <source>
        <dbReference type="EMBL" id="XCI29918.1"/>
    </source>
</evidence>
<dbReference type="AlphaFoldDB" id="A0AAU8HWX6"/>
<dbReference type="EMBL" id="CP159485">
    <property type="protein sequence ID" value="XCI29918.1"/>
    <property type="molecule type" value="Genomic_DNA"/>
</dbReference>
<reference evidence="1" key="2">
    <citation type="submission" date="2024-06" db="EMBL/GenBank/DDBJ databases">
        <authorList>
            <person name="Petrova K.O."/>
            <person name="Toshchakov S.V."/>
            <person name="Boltjanskaja Y.V."/>
            <person name="Kevbrin V.V."/>
        </authorList>
    </citation>
    <scope>NUCLEOTIDE SEQUENCE</scope>
    <source>
        <strain evidence="1">Z-710</strain>
    </source>
</reference>
<organism evidence="1">
    <name type="scientific">Proteinivorax hydrogeniformans</name>
    <dbReference type="NCBI Taxonomy" id="1826727"/>
    <lineage>
        <taxon>Bacteria</taxon>
        <taxon>Bacillati</taxon>
        <taxon>Bacillota</taxon>
        <taxon>Clostridia</taxon>
        <taxon>Eubacteriales</taxon>
        <taxon>Proteinivoracaceae</taxon>
        <taxon>Proteinivorax</taxon>
    </lineage>
</organism>